<organism evidence="2 3">
    <name type="scientific">Amycolatopsis acididurans</name>
    <dbReference type="NCBI Taxonomy" id="2724524"/>
    <lineage>
        <taxon>Bacteria</taxon>
        <taxon>Bacillati</taxon>
        <taxon>Actinomycetota</taxon>
        <taxon>Actinomycetes</taxon>
        <taxon>Pseudonocardiales</taxon>
        <taxon>Pseudonocardiaceae</taxon>
        <taxon>Amycolatopsis</taxon>
    </lineage>
</organism>
<evidence type="ECO:0000256" key="1">
    <source>
        <dbReference type="ARBA" id="ARBA00005254"/>
    </source>
</evidence>
<dbReference type="Pfam" id="PF00378">
    <property type="entry name" value="ECH_1"/>
    <property type="match status" value="1"/>
</dbReference>
<dbReference type="PANTHER" id="PTHR43802:SF1">
    <property type="entry name" value="IP11341P-RELATED"/>
    <property type="match status" value="1"/>
</dbReference>
<dbReference type="EMBL" id="JAAXLS010000040">
    <property type="protein sequence ID" value="NKQ57708.1"/>
    <property type="molecule type" value="Genomic_DNA"/>
</dbReference>
<dbReference type="Proteomes" id="UP000715441">
    <property type="component" value="Unassembled WGS sequence"/>
</dbReference>
<evidence type="ECO:0000313" key="2">
    <source>
        <dbReference type="EMBL" id="NKQ57708.1"/>
    </source>
</evidence>
<gene>
    <name evidence="2" type="ORF">HFP15_33090</name>
</gene>
<dbReference type="Gene3D" id="3.90.226.10">
    <property type="entry name" value="2-enoyl-CoA Hydratase, Chain A, domain 1"/>
    <property type="match status" value="1"/>
</dbReference>
<evidence type="ECO:0000313" key="3">
    <source>
        <dbReference type="Proteomes" id="UP000715441"/>
    </source>
</evidence>
<dbReference type="InterPro" id="IPR001753">
    <property type="entry name" value="Enoyl-CoA_hydra/iso"/>
</dbReference>
<proteinExistence type="inferred from homology"/>
<name>A0ABX1JD94_9PSEU</name>
<keyword evidence="3" id="KW-1185">Reference proteome</keyword>
<reference evidence="2 3" key="1">
    <citation type="submission" date="2020-04" db="EMBL/GenBank/DDBJ databases">
        <title>Novel species.</title>
        <authorList>
            <person name="Teo W.F.A."/>
            <person name="Lipun K."/>
            <person name="Srisuk N."/>
            <person name="Duangmal K."/>
        </authorList>
    </citation>
    <scope>NUCLEOTIDE SEQUENCE [LARGE SCALE GENOMIC DNA]</scope>
    <source>
        <strain evidence="2 3">K13G38</strain>
    </source>
</reference>
<comment type="caution">
    <text evidence="2">The sequence shown here is derived from an EMBL/GenBank/DDBJ whole genome shotgun (WGS) entry which is preliminary data.</text>
</comment>
<comment type="similarity">
    <text evidence="1">Belongs to the enoyl-CoA hydratase/isomerase family.</text>
</comment>
<accession>A0ABX1JD94</accession>
<protein>
    <submittedName>
        <fullName evidence="2">Enoyl-CoA hydratase/isomerase family protein</fullName>
    </submittedName>
</protein>
<dbReference type="PANTHER" id="PTHR43802">
    <property type="entry name" value="ENOYL-COA HYDRATASE"/>
    <property type="match status" value="1"/>
</dbReference>
<dbReference type="CDD" id="cd06558">
    <property type="entry name" value="crotonase-like"/>
    <property type="match status" value="1"/>
</dbReference>
<sequence>MDGRIGVIRLNRPKKLNAWDMSMRAELTRHITDLATDDACGAIVLAGAGGNFCAGQDLNETAGFAPEDGESAEAWIASFDSVYAATRNSPKPVVAAVEGVAAGSGFQWVLLADIRVGHAATRMGQPEVLSGIPSITGVWAMWSVLGRAKATEFALTGRLVDGQEAHRLGLLTRVVEQDQVFETAMAEAKRLAGLPAVAVRTTKDWIRRLEQPAYEEAVAWAKAVHRESNATGEPQQEMRRFLAGARR</sequence>
<dbReference type="InterPro" id="IPR029045">
    <property type="entry name" value="ClpP/crotonase-like_dom_sf"/>
</dbReference>
<dbReference type="SUPFAM" id="SSF52096">
    <property type="entry name" value="ClpP/crotonase"/>
    <property type="match status" value="1"/>
</dbReference>